<sequence length="100" mass="12118">MRLRSSKEITTQDCESNRIVYEFSNRRPTVRREREREREKIEKSERIEIENHHCLRIWVGWCGWVQCSVCRRERKKERGREKKIRGEGDGWVGLEGVGEE</sequence>
<feature type="region of interest" description="Disordered" evidence="1">
    <location>
        <begin position="75"/>
        <end position="100"/>
    </location>
</feature>
<feature type="compositionally biased region" description="Gly residues" evidence="1">
    <location>
        <begin position="89"/>
        <end position="100"/>
    </location>
</feature>
<evidence type="ECO:0000313" key="3">
    <source>
        <dbReference type="Proteomes" id="UP000006882"/>
    </source>
</evidence>
<dbReference type="AlphaFoldDB" id="A0A251QD55"/>
<dbReference type="Proteomes" id="UP000006882">
    <property type="component" value="Chromosome G2"/>
</dbReference>
<accession>A0A251QD55</accession>
<evidence type="ECO:0000313" key="2">
    <source>
        <dbReference type="EMBL" id="ONI21771.1"/>
    </source>
</evidence>
<keyword evidence="3" id="KW-1185">Reference proteome</keyword>
<feature type="compositionally biased region" description="Basic and acidic residues" evidence="1">
    <location>
        <begin position="76"/>
        <end position="88"/>
    </location>
</feature>
<gene>
    <name evidence="2" type="ORF">PRUPE_2G088000</name>
</gene>
<name>A0A251QD55_PRUPE</name>
<evidence type="ECO:0000256" key="1">
    <source>
        <dbReference type="SAM" id="MobiDB-lite"/>
    </source>
</evidence>
<dbReference type="Gramene" id="ONI21771">
    <property type="protein sequence ID" value="ONI21771"/>
    <property type="gene ID" value="PRUPE_2G088000"/>
</dbReference>
<organism evidence="2 3">
    <name type="scientific">Prunus persica</name>
    <name type="common">Peach</name>
    <name type="synonym">Amygdalus persica</name>
    <dbReference type="NCBI Taxonomy" id="3760"/>
    <lineage>
        <taxon>Eukaryota</taxon>
        <taxon>Viridiplantae</taxon>
        <taxon>Streptophyta</taxon>
        <taxon>Embryophyta</taxon>
        <taxon>Tracheophyta</taxon>
        <taxon>Spermatophyta</taxon>
        <taxon>Magnoliopsida</taxon>
        <taxon>eudicotyledons</taxon>
        <taxon>Gunneridae</taxon>
        <taxon>Pentapetalae</taxon>
        <taxon>rosids</taxon>
        <taxon>fabids</taxon>
        <taxon>Rosales</taxon>
        <taxon>Rosaceae</taxon>
        <taxon>Amygdaloideae</taxon>
        <taxon>Amygdaleae</taxon>
        <taxon>Prunus</taxon>
    </lineage>
</organism>
<dbReference type="EMBL" id="CM007652">
    <property type="protein sequence ID" value="ONI21771.1"/>
    <property type="molecule type" value="Genomic_DNA"/>
</dbReference>
<proteinExistence type="predicted"/>
<protein>
    <submittedName>
        <fullName evidence="2">Uncharacterized protein</fullName>
    </submittedName>
</protein>
<reference evidence="2 3" key="1">
    <citation type="journal article" date="2013" name="Nat. Genet.">
        <title>The high-quality draft genome of peach (Prunus persica) identifies unique patterns of genetic diversity, domestication and genome evolution.</title>
        <authorList>
            <consortium name="International Peach Genome Initiative"/>
            <person name="Verde I."/>
            <person name="Abbott A.G."/>
            <person name="Scalabrin S."/>
            <person name="Jung S."/>
            <person name="Shu S."/>
            <person name="Marroni F."/>
            <person name="Zhebentyayeva T."/>
            <person name="Dettori M.T."/>
            <person name="Grimwood J."/>
            <person name="Cattonaro F."/>
            <person name="Zuccolo A."/>
            <person name="Rossini L."/>
            <person name="Jenkins J."/>
            <person name="Vendramin E."/>
            <person name="Meisel L.A."/>
            <person name="Decroocq V."/>
            <person name="Sosinski B."/>
            <person name="Prochnik S."/>
            <person name="Mitros T."/>
            <person name="Policriti A."/>
            <person name="Cipriani G."/>
            <person name="Dondini L."/>
            <person name="Ficklin S."/>
            <person name="Goodstein D.M."/>
            <person name="Xuan P."/>
            <person name="Del Fabbro C."/>
            <person name="Aramini V."/>
            <person name="Copetti D."/>
            <person name="Gonzalez S."/>
            <person name="Horner D.S."/>
            <person name="Falchi R."/>
            <person name="Lucas S."/>
            <person name="Mica E."/>
            <person name="Maldonado J."/>
            <person name="Lazzari B."/>
            <person name="Bielenberg D."/>
            <person name="Pirona R."/>
            <person name="Miculan M."/>
            <person name="Barakat A."/>
            <person name="Testolin R."/>
            <person name="Stella A."/>
            <person name="Tartarini S."/>
            <person name="Tonutti P."/>
            <person name="Arus P."/>
            <person name="Orellana A."/>
            <person name="Wells C."/>
            <person name="Main D."/>
            <person name="Vizzotto G."/>
            <person name="Silva H."/>
            <person name="Salamini F."/>
            <person name="Schmutz J."/>
            <person name="Morgante M."/>
            <person name="Rokhsar D.S."/>
        </authorList>
    </citation>
    <scope>NUCLEOTIDE SEQUENCE [LARGE SCALE GENOMIC DNA]</scope>
    <source>
        <strain evidence="3">cv. Nemared</strain>
    </source>
</reference>